<keyword evidence="1" id="KW-0812">Transmembrane</keyword>
<evidence type="ECO:0000313" key="2">
    <source>
        <dbReference type="EMBL" id="MEV0969464.1"/>
    </source>
</evidence>
<comment type="caution">
    <text evidence="2">The sequence shown here is derived from an EMBL/GenBank/DDBJ whole genome shotgun (WGS) entry which is preliminary data.</text>
</comment>
<protein>
    <recommendedName>
        <fullName evidence="4">DUF4190 domain-containing protein</fullName>
    </recommendedName>
</protein>
<proteinExistence type="predicted"/>
<dbReference type="EMBL" id="JBFALK010000005">
    <property type="protein sequence ID" value="MEV0969464.1"/>
    <property type="molecule type" value="Genomic_DNA"/>
</dbReference>
<name>A0ABV3GD28_MICGL</name>
<gene>
    <name evidence="2" type="ORF">AB0I59_12575</name>
</gene>
<keyword evidence="1" id="KW-0472">Membrane</keyword>
<feature type="transmembrane region" description="Helical" evidence="1">
    <location>
        <begin position="48"/>
        <end position="69"/>
    </location>
</feature>
<sequence>MGIGGIGSIAAFFLVIIFLWQLRWILLIAWLAMAVAGVLLYRRGRLRGLPLAFGVAVWIMLGYLCMTGFEFQSAYEDSRQRPATEKSREEAELTAQEISATRDFLARMADDPHDFCANRMFGGADDALAEREGTSSCSEAIEGLAARLGPAGRQALSDLEMTKLSSVLNESGSLRRSTFQLGPNPLGWTRIEVSVDSMYGFVIHSFQ</sequence>
<keyword evidence="3" id="KW-1185">Reference proteome</keyword>
<dbReference type="Proteomes" id="UP001551675">
    <property type="component" value="Unassembled WGS sequence"/>
</dbReference>
<accession>A0ABV3GD28</accession>
<feature type="transmembrane region" description="Helical" evidence="1">
    <location>
        <begin position="12"/>
        <end position="41"/>
    </location>
</feature>
<evidence type="ECO:0000313" key="3">
    <source>
        <dbReference type="Proteomes" id="UP001551675"/>
    </source>
</evidence>
<dbReference type="RefSeq" id="WP_358132385.1">
    <property type="nucleotide sequence ID" value="NZ_JBFALK010000005.1"/>
</dbReference>
<keyword evidence="1" id="KW-1133">Transmembrane helix</keyword>
<evidence type="ECO:0000256" key="1">
    <source>
        <dbReference type="SAM" id="Phobius"/>
    </source>
</evidence>
<reference evidence="2 3" key="1">
    <citation type="submission" date="2024-06" db="EMBL/GenBank/DDBJ databases">
        <title>The Natural Products Discovery Center: Release of the First 8490 Sequenced Strains for Exploring Actinobacteria Biosynthetic Diversity.</title>
        <authorList>
            <person name="Kalkreuter E."/>
            <person name="Kautsar S.A."/>
            <person name="Yang D."/>
            <person name="Bader C.D."/>
            <person name="Teijaro C.N."/>
            <person name="Fluegel L."/>
            <person name="Davis C.M."/>
            <person name="Simpson J.R."/>
            <person name="Lauterbach L."/>
            <person name="Steele A.D."/>
            <person name="Gui C."/>
            <person name="Meng S."/>
            <person name="Li G."/>
            <person name="Viehrig K."/>
            <person name="Ye F."/>
            <person name="Su P."/>
            <person name="Kiefer A.F."/>
            <person name="Nichols A."/>
            <person name="Cepeda A.J."/>
            <person name="Yan W."/>
            <person name="Fan B."/>
            <person name="Jiang Y."/>
            <person name="Adhikari A."/>
            <person name="Zheng C.-J."/>
            <person name="Schuster L."/>
            <person name="Cowan T.M."/>
            <person name="Smanski M.J."/>
            <person name="Chevrette M.G."/>
            <person name="De Carvalho L.P.S."/>
            <person name="Shen B."/>
        </authorList>
    </citation>
    <scope>NUCLEOTIDE SEQUENCE [LARGE SCALE GENOMIC DNA]</scope>
    <source>
        <strain evidence="2 3">NPDC050100</strain>
    </source>
</reference>
<evidence type="ECO:0008006" key="4">
    <source>
        <dbReference type="Google" id="ProtNLM"/>
    </source>
</evidence>
<organism evidence="2 3">
    <name type="scientific">Microtetraspora glauca</name>
    <dbReference type="NCBI Taxonomy" id="1996"/>
    <lineage>
        <taxon>Bacteria</taxon>
        <taxon>Bacillati</taxon>
        <taxon>Actinomycetota</taxon>
        <taxon>Actinomycetes</taxon>
        <taxon>Streptosporangiales</taxon>
        <taxon>Streptosporangiaceae</taxon>
        <taxon>Microtetraspora</taxon>
    </lineage>
</organism>